<dbReference type="AlphaFoldDB" id="A0A4P7IKH6"/>
<organism evidence="1 2">
    <name type="scientific">Nocardioides seonyuensis</name>
    <dbReference type="NCBI Taxonomy" id="2518371"/>
    <lineage>
        <taxon>Bacteria</taxon>
        <taxon>Bacillati</taxon>
        <taxon>Actinomycetota</taxon>
        <taxon>Actinomycetes</taxon>
        <taxon>Propionibacteriales</taxon>
        <taxon>Nocardioidaceae</taxon>
        <taxon>Nocardioides</taxon>
    </lineage>
</organism>
<reference evidence="1 2" key="1">
    <citation type="submission" date="2019-03" db="EMBL/GenBank/DDBJ databases">
        <title>Three New Species of Nocardioides, Nocardioides euryhalodurans sp. nov., Nocardioides seonyuensis sp. nov. and Nocardioides eburneoflavus sp. nov. Iolated from Soil.</title>
        <authorList>
            <person name="Roh S.G."/>
            <person name="Lee C."/>
            <person name="Kim M.-K."/>
            <person name="Kim S.B."/>
        </authorList>
    </citation>
    <scope>NUCLEOTIDE SEQUENCE [LARGE SCALE GENOMIC DNA]</scope>
    <source>
        <strain evidence="1 2">MMS17-SY207-3</strain>
    </source>
</reference>
<dbReference type="RefSeq" id="WP_135268477.1">
    <property type="nucleotide sequence ID" value="NZ_CP038436.1"/>
</dbReference>
<protein>
    <recommendedName>
        <fullName evidence="3">SnoaL-like domain-containing protein</fullName>
    </recommendedName>
</protein>
<sequence length="200" mass="21824">MSAPEPGRHLLLLSLAILLALTGLVGCRDSSEAPAATRPASTETVSLTANPVTTSSKVARVYGRLPKARRGAVRRKVAAAVDAWWDSAYLAGDYPRTSFPRAFPRFTAGAEAKARRDKRLMTNLDIGGRIDSVTAKRRHLVLDVLATRGTARSVTARFVLRFRTTGAKERLVTVRGRLFLTRRSGTWKVFGYDVAKGSRA</sequence>
<dbReference type="Proteomes" id="UP000294853">
    <property type="component" value="Chromosome"/>
</dbReference>
<gene>
    <name evidence="1" type="ORF">EXE58_14135</name>
</gene>
<accession>A0A4P7IKH6</accession>
<name>A0A4P7IKH6_9ACTN</name>
<evidence type="ECO:0000313" key="2">
    <source>
        <dbReference type="Proteomes" id="UP000294853"/>
    </source>
</evidence>
<dbReference type="OrthoDB" id="3788226at2"/>
<proteinExistence type="predicted"/>
<evidence type="ECO:0008006" key="3">
    <source>
        <dbReference type="Google" id="ProtNLM"/>
    </source>
</evidence>
<dbReference type="KEGG" id="nsn:EXE58_14135"/>
<dbReference type="EMBL" id="CP038436">
    <property type="protein sequence ID" value="QBX56491.1"/>
    <property type="molecule type" value="Genomic_DNA"/>
</dbReference>
<evidence type="ECO:0000313" key="1">
    <source>
        <dbReference type="EMBL" id="QBX56491.1"/>
    </source>
</evidence>
<keyword evidence="2" id="KW-1185">Reference proteome</keyword>